<evidence type="ECO:0000313" key="1">
    <source>
        <dbReference type="EMBL" id="AQK57814.1"/>
    </source>
</evidence>
<keyword evidence="1" id="KW-0378">Hydrolase</keyword>
<proteinExistence type="predicted"/>
<dbReference type="GO" id="GO:0006508">
    <property type="term" value="P:proteolysis"/>
    <property type="evidence" value="ECO:0007669"/>
    <property type="project" value="UniProtKB-KW"/>
</dbReference>
<sequence length="35" mass="3402">MAPVTAASSQPPTSLLAASASPLTLGTCRRSLACA</sequence>
<dbReference type="AlphaFoldDB" id="A0A1D6QJ42"/>
<gene>
    <name evidence="1" type="ORF">ZEAMMB73_Zm00001d052720</name>
</gene>
<keyword evidence="1" id="KW-0645">Protease</keyword>
<reference evidence="1" key="1">
    <citation type="submission" date="2015-12" db="EMBL/GenBank/DDBJ databases">
        <title>Update maize B73 reference genome by single molecule sequencing technologies.</title>
        <authorList>
            <consortium name="Maize Genome Sequencing Project"/>
            <person name="Ware D."/>
        </authorList>
    </citation>
    <scope>NUCLEOTIDE SEQUENCE</scope>
    <source>
        <tissue evidence="1">Seedling</tissue>
    </source>
</reference>
<dbReference type="GO" id="GO:0008233">
    <property type="term" value="F:peptidase activity"/>
    <property type="evidence" value="ECO:0007669"/>
    <property type="project" value="UniProtKB-KW"/>
</dbReference>
<protein>
    <submittedName>
        <fullName evidence="1">Eukaryotic aspartyl protease family protein</fullName>
    </submittedName>
</protein>
<dbReference type="EMBL" id="CM000780">
    <property type="protein sequence ID" value="AQK57814.1"/>
    <property type="molecule type" value="Genomic_DNA"/>
</dbReference>
<name>A0A1D6QJ42_MAIZE</name>
<organism evidence="1">
    <name type="scientific">Zea mays</name>
    <name type="common">Maize</name>
    <dbReference type="NCBI Taxonomy" id="4577"/>
    <lineage>
        <taxon>Eukaryota</taxon>
        <taxon>Viridiplantae</taxon>
        <taxon>Streptophyta</taxon>
        <taxon>Embryophyta</taxon>
        <taxon>Tracheophyta</taxon>
        <taxon>Spermatophyta</taxon>
        <taxon>Magnoliopsida</taxon>
        <taxon>Liliopsida</taxon>
        <taxon>Poales</taxon>
        <taxon>Poaceae</taxon>
        <taxon>PACMAD clade</taxon>
        <taxon>Panicoideae</taxon>
        <taxon>Andropogonodae</taxon>
        <taxon>Andropogoneae</taxon>
        <taxon>Tripsacinae</taxon>
        <taxon>Zea</taxon>
    </lineage>
</organism>
<accession>A0A1D6QJ42</accession>